<feature type="domain" description="Glycosyl transferase family 51" evidence="19">
    <location>
        <begin position="76"/>
        <end position="248"/>
    </location>
</feature>
<dbReference type="SUPFAM" id="SSF56601">
    <property type="entry name" value="beta-lactamase/transpeptidase-like"/>
    <property type="match status" value="1"/>
</dbReference>
<dbReference type="InterPro" id="IPR023346">
    <property type="entry name" value="Lysozyme-like_dom_sf"/>
</dbReference>
<dbReference type="EMBL" id="LCJR01000009">
    <property type="protein sequence ID" value="KKT82299.1"/>
    <property type="molecule type" value="Genomic_DNA"/>
</dbReference>
<dbReference type="GO" id="GO:0009252">
    <property type="term" value="P:peptidoglycan biosynthetic process"/>
    <property type="evidence" value="ECO:0007669"/>
    <property type="project" value="UniProtKB-KW"/>
</dbReference>
<dbReference type="AlphaFoldDB" id="A0A0G1NDM2"/>
<organism evidence="20 21">
    <name type="scientific">Candidatus Yanofskybacteria bacterium GW2011_GWA2_44_9</name>
    <dbReference type="NCBI Taxonomy" id="1619025"/>
    <lineage>
        <taxon>Bacteria</taxon>
        <taxon>Candidatus Yanofskyibacteriota</taxon>
    </lineage>
</organism>
<keyword evidence="11" id="KW-0573">Peptidoglycan synthesis</keyword>
<dbReference type="InterPro" id="IPR036950">
    <property type="entry name" value="PBP_transglycosylase"/>
</dbReference>
<comment type="similarity">
    <text evidence="3">In the N-terminal section; belongs to the glycosyltransferase 51 family.</text>
</comment>
<dbReference type="InterPro" id="IPR001264">
    <property type="entry name" value="Glyco_trans_51"/>
</dbReference>
<accession>A0A0G1NDM2</accession>
<keyword evidence="8" id="KW-0808">Transferase</keyword>
<keyword evidence="5" id="KW-0121">Carboxypeptidase</keyword>
<keyword evidence="12 17" id="KW-0472">Membrane</keyword>
<feature type="domain" description="Penicillin-binding protein transpeptidase" evidence="18">
    <location>
        <begin position="340"/>
        <end position="628"/>
    </location>
</feature>
<dbReference type="InterPro" id="IPR050396">
    <property type="entry name" value="Glycosyltr_51/Transpeptidase"/>
</dbReference>
<evidence type="ECO:0000256" key="13">
    <source>
        <dbReference type="ARBA" id="ARBA00023268"/>
    </source>
</evidence>
<dbReference type="Gene3D" id="3.40.710.10">
    <property type="entry name" value="DD-peptidase/beta-lactamase superfamily"/>
    <property type="match status" value="1"/>
</dbReference>
<evidence type="ECO:0000256" key="14">
    <source>
        <dbReference type="ARBA" id="ARBA00023316"/>
    </source>
</evidence>
<sequence>MAGPKFKVYKIKRIRNMRFIKALSMLFLWLFVLGAIWFLLLFIYIQYTLPDPESIATRRVGESTKIYDRTGEVLLYDIHGEEKRTIIAWEKIPEYIKKATIASEDADFYTHKGLDLRGIIRAFLKDLRNFEISQGGSTITQQLVKKALFGDEKTITRKVKEILVAIEIERRFTKDEIFWMYLNQIPYGSNSYGIEAASKQFFGKSASDLTLNESAIIASLPKAPTYYSPYGNHVEELMSRKNDTLSKMFGLGFITEKELNHALSEKVEFKSAKEEISAPHFVIMIKEYLISKYGEEAVESGGFKITTTLDSAFQEAAEEVVEKYSVINKERYKAKNAALAAVNPKTGDLLALVGSANYFDIENQGNFNVATAKRQPGSAFKPFAYAAAFQAGYPDSTILFDVKTEFNPNCQPDSSEKKDPFGLDCYHPQNYDGDFRGPVTLRQSLSRSLNVPSVKVLYLAGVDNTIDLARKMGITTLEDRSRYGLSLVLGGAEVKLVDLVSAYGVFANEGVRNPWYIVKKIELPNGDILEESKPSPLRVVDPKITRLVSDILSDNSARSPVFGFSSSLYFPDFDVAAKTGTTQENRDAWVAGYSPNFAAGVWVGNNDNQSMTREGAGISAAGPMWHEFMVKALSALPRETFNPPDPVFTNKIMLNGQYLYKNEQASGQEMHNILFYVNKNDPLGPFPENPSADPQFNNWEWAIRSVYR</sequence>
<evidence type="ECO:0000256" key="2">
    <source>
        <dbReference type="ARBA" id="ARBA00007090"/>
    </source>
</evidence>
<keyword evidence="7" id="KW-0328">Glycosyltransferase</keyword>
<dbReference type="Proteomes" id="UP000034032">
    <property type="component" value="Unassembled WGS sequence"/>
</dbReference>
<protein>
    <submittedName>
        <fullName evidence="20">Penicillin-binding protein, 1A family</fullName>
    </submittedName>
</protein>
<keyword evidence="9" id="KW-0378">Hydrolase</keyword>
<dbReference type="GO" id="GO:0005886">
    <property type="term" value="C:plasma membrane"/>
    <property type="evidence" value="ECO:0007669"/>
    <property type="project" value="UniProtKB-SubCell"/>
</dbReference>
<keyword evidence="17" id="KW-1133">Transmembrane helix</keyword>
<dbReference type="GO" id="GO:0071555">
    <property type="term" value="P:cell wall organization"/>
    <property type="evidence" value="ECO:0007669"/>
    <property type="project" value="UniProtKB-KW"/>
</dbReference>
<evidence type="ECO:0000313" key="21">
    <source>
        <dbReference type="Proteomes" id="UP000034032"/>
    </source>
</evidence>
<dbReference type="Gene3D" id="1.10.3810.10">
    <property type="entry name" value="Biosynthetic peptidoglycan transglycosylase-like"/>
    <property type="match status" value="1"/>
</dbReference>
<comment type="catalytic activity">
    <reaction evidence="16">
        <text>[GlcNAc-(1-&gt;4)-Mur2Ac(oyl-L-Ala-gamma-D-Glu-L-Lys-D-Ala-D-Ala)](n)-di-trans,octa-cis-undecaprenyl diphosphate + beta-D-GlcNAc-(1-&gt;4)-Mur2Ac(oyl-L-Ala-gamma-D-Glu-L-Lys-D-Ala-D-Ala)-di-trans,octa-cis-undecaprenyl diphosphate = [GlcNAc-(1-&gt;4)-Mur2Ac(oyl-L-Ala-gamma-D-Glu-L-Lys-D-Ala-D-Ala)](n+1)-di-trans,octa-cis-undecaprenyl diphosphate + di-trans,octa-cis-undecaprenyl diphosphate + H(+)</text>
        <dbReference type="Rhea" id="RHEA:23708"/>
        <dbReference type="Rhea" id="RHEA-COMP:9602"/>
        <dbReference type="Rhea" id="RHEA-COMP:9603"/>
        <dbReference type="ChEBI" id="CHEBI:15378"/>
        <dbReference type="ChEBI" id="CHEBI:58405"/>
        <dbReference type="ChEBI" id="CHEBI:60033"/>
        <dbReference type="ChEBI" id="CHEBI:78435"/>
        <dbReference type="EC" id="2.4.99.28"/>
    </reaction>
</comment>
<dbReference type="PANTHER" id="PTHR32282">
    <property type="entry name" value="BINDING PROTEIN TRANSPEPTIDASE, PUTATIVE-RELATED"/>
    <property type="match status" value="1"/>
</dbReference>
<dbReference type="Pfam" id="PF00912">
    <property type="entry name" value="Transgly"/>
    <property type="match status" value="1"/>
</dbReference>
<dbReference type="GO" id="GO:0008360">
    <property type="term" value="P:regulation of cell shape"/>
    <property type="evidence" value="ECO:0007669"/>
    <property type="project" value="UniProtKB-KW"/>
</dbReference>
<dbReference type="GO" id="GO:0008658">
    <property type="term" value="F:penicillin binding"/>
    <property type="evidence" value="ECO:0007669"/>
    <property type="project" value="InterPro"/>
</dbReference>
<evidence type="ECO:0000256" key="3">
    <source>
        <dbReference type="ARBA" id="ARBA00007739"/>
    </source>
</evidence>
<dbReference type="GO" id="GO:0030288">
    <property type="term" value="C:outer membrane-bounded periplasmic space"/>
    <property type="evidence" value="ECO:0007669"/>
    <property type="project" value="TreeGrafter"/>
</dbReference>
<comment type="similarity">
    <text evidence="2">In the C-terminal section; belongs to the transpeptidase family.</text>
</comment>
<evidence type="ECO:0000256" key="9">
    <source>
        <dbReference type="ARBA" id="ARBA00022801"/>
    </source>
</evidence>
<evidence type="ECO:0000256" key="10">
    <source>
        <dbReference type="ARBA" id="ARBA00022960"/>
    </source>
</evidence>
<keyword evidence="17" id="KW-0812">Transmembrane</keyword>
<dbReference type="InterPro" id="IPR001460">
    <property type="entry name" value="PCN-bd_Tpept"/>
</dbReference>
<dbReference type="PANTHER" id="PTHR32282:SF11">
    <property type="entry name" value="PENICILLIN-BINDING PROTEIN 1B"/>
    <property type="match status" value="1"/>
</dbReference>
<evidence type="ECO:0000256" key="15">
    <source>
        <dbReference type="ARBA" id="ARBA00034000"/>
    </source>
</evidence>
<keyword evidence="10" id="KW-0133">Cell shape</keyword>
<dbReference type="SUPFAM" id="SSF53955">
    <property type="entry name" value="Lysozyme-like"/>
    <property type="match status" value="1"/>
</dbReference>
<keyword evidence="6" id="KW-0645">Protease</keyword>
<gene>
    <name evidence="20" type="ORF">UW79_C0009G0013</name>
</gene>
<dbReference type="Pfam" id="PF00905">
    <property type="entry name" value="Transpeptidase"/>
    <property type="match status" value="1"/>
</dbReference>
<keyword evidence="14" id="KW-0961">Cell wall biogenesis/degradation</keyword>
<evidence type="ECO:0000256" key="6">
    <source>
        <dbReference type="ARBA" id="ARBA00022670"/>
    </source>
</evidence>
<feature type="transmembrane region" description="Helical" evidence="17">
    <location>
        <begin position="20"/>
        <end position="45"/>
    </location>
</feature>
<keyword evidence="4" id="KW-1003">Cell membrane</keyword>
<evidence type="ECO:0000256" key="8">
    <source>
        <dbReference type="ARBA" id="ARBA00022679"/>
    </source>
</evidence>
<comment type="caution">
    <text evidence="20">The sequence shown here is derived from an EMBL/GenBank/DDBJ whole genome shotgun (WGS) entry which is preliminary data.</text>
</comment>
<dbReference type="InterPro" id="IPR012338">
    <property type="entry name" value="Beta-lactam/transpept-like"/>
</dbReference>
<dbReference type="GO" id="GO:0006508">
    <property type="term" value="P:proteolysis"/>
    <property type="evidence" value="ECO:0007669"/>
    <property type="project" value="UniProtKB-KW"/>
</dbReference>
<dbReference type="GO" id="GO:0009002">
    <property type="term" value="F:serine-type D-Ala-D-Ala carboxypeptidase activity"/>
    <property type="evidence" value="ECO:0007669"/>
    <property type="project" value="UniProtKB-EC"/>
</dbReference>
<comment type="subcellular location">
    <subcellularLocation>
        <location evidence="1">Cell membrane</location>
    </subcellularLocation>
</comment>
<evidence type="ECO:0000313" key="20">
    <source>
        <dbReference type="EMBL" id="KKT82299.1"/>
    </source>
</evidence>
<comment type="catalytic activity">
    <reaction evidence="15">
        <text>Preferential cleavage: (Ac)2-L-Lys-D-Ala-|-D-Ala. Also transpeptidation of peptidyl-alanyl moieties that are N-acyl substituents of D-alanine.</text>
        <dbReference type="EC" id="3.4.16.4"/>
    </reaction>
</comment>
<evidence type="ECO:0000256" key="1">
    <source>
        <dbReference type="ARBA" id="ARBA00004236"/>
    </source>
</evidence>
<evidence type="ECO:0000256" key="11">
    <source>
        <dbReference type="ARBA" id="ARBA00022984"/>
    </source>
</evidence>
<evidence type="ECO:0000259" key="19">
    <source>
        <dbReference type="Pfam" id="PF00912"/>
    </source>
</evidence>
<evidence type="ECO:0000256" key="16">
    <source>
        <dbReference type="ARBA" id="ARBA00049902"/>
    </source>
</evidence>
<evidence type="ECO:0000256" key="4">
    <source>
        <dbReference type="ARBA" id="ARBA00022475"/>
    </source>
</evidence>
<reference evidence="20 21" key="1">
    <citation type="journal article" date="2015" name="Nature">
        <title>rRNA introns, odd ribosomes, and small enigmatic genomes across a large radiation of phyla.</title>
        <authorList>
            <person name="Brown C.T."/>
            <person name="Hug L.A."/>
            <person name="Thomas B.C."/>
            <person name="Sharon I."/>
            <person name="Castelle C.J."/>
            <person name="Singh A."/>
            <person name="Wilkins M.J."/>
            <person name="Williams K.H."/>
            <person name="Banfield J.F."/>
        </authorList>
    </citation>
    <scope>NUCLEOTIDE SEQUENCE [LARGE SCALE GENOMIC DNA]</scope>
</reference>
<keyword evidence="13" id="KW-0511">Multifunctional enzyme</keyword>
<dbReference type="PATRIC" id="fig|1619025.3.peg.362"/>
<evidence type="ECO:0000256" key="17">
    <source>
        <dbReference type="SAM" id="Phobius"/>
    </source>
</evidence>
<dbReference type="GO" id="GO:0008955">
    <property type="term" value="F:peptidoglycan glycosyltransferase activity"/>
    <property type="evidence" value="ECO:0007669"/>
    <property type="project" value="UniProtKB-EC"/>
</dbReference>
<dbReference type="FunFam" id="1.10.3810.10:FF:000001">
    <property type="entry name" value="Penicillin-binding protein 1A"/>
    <property type="match status" value="1"/>
</dbReference>
<evidence type="ECO:0000256" key="7">
    <source>
        <dbReference type="ARBA" id="ARBA00022676"/>
    </source>
</evidence>
<name>A0A0G1NDM2_9BACT</name>
<evidence type="ECO:0000256" key="12">
    <source>
        <dbReference type="ARBA" id="ARBA00023136"/>
    </source>
</evidence>
<evidence type="ECO:0000259" key="18">
    <source>
        <dbReference type="Pfam" id="PF00905"/>
    </source>
</evidence>
<evidence type="ECO:0000256" key="5">
    <source>
        <dbReference type="ARBA" id="ARBA00022645"/>
    </source>
</evidence>
<proteinExistence type="inferred from homology"/>